<dbReference type="Gene3D" id="2.60.40.1250">
    <property type="entry name" value="Thiol:disulfide interchange protein DsbD, N-terminal domain"/>
    <property type="match status" value="1"/>
</dbReference>
<gene>
    <name evidence="3" type="ORF">OD355_08325</name>
</gene>
<proteinExistence type="predicted"/>
<feature type="signal peptide" evidence="1">
    <location>
        <begin position="1"/>
        <end position="19"/>
    </location>
</feature>
<keyword evidence="4" id="KW-1185">Reference proteome</keyword>
<feature type="domain" description="Thiol:disulfide interchange protein DsbD N-terminal" evidence="2">
    <location>
        <begin position="39"/>
        <end position="144"/>
    </location>
</feature>
<sequence length="149" mass="16465">MKKLLLTLIVAFVAFSAFSQKDPVSFSSSAVKKGNGVYEVTIVANVQKPWHIYSQFTPSGGPEPTEIVFSKNPLVTLDGKAKEIGNLKTVYDKNFKTNVKFFDGNVKFVQKVKVKNNVKTSLTANVNYMVCDDNQCLPPTSKSVVIKLQ</sequence>
<evidence type="ECO:0000256" key="1">
    <source>
        <dbReference type="SAM" id="SignalP"/>
    </source>
</evidence>
<keyword evidence="1" id="KW-0732">Signal</keyword>
<protein>
    <submittedName>
        <fullName evidence="3">Protein-disulfide reductase DsbD family protein</fullName>
    </submittedName>
</protein>
<dbReference type="AlphaFoldDB" id="A0AAE3IMA5"/>
<dbReference type="InterPro" id="IPR028250">
    <property type="entry name" value="DsbDN"/>
</dbReference>
<dbReference type="RefSeq" id="WP_263038004.1">
    <property type="nucleotide sequence ID" value="NZ_JAOTPL010000010.1"/>
</dbReference>
<feature type="chain" id="PRO_5042170954" evidence="1">
    <location>
        <begin position="20"/>
        <end position="149"/>
    </location>
</feature>
<comment type="caution">
    <text evidence="3">The sequence shown here is derived from an EMBL/GenBank/DDBJ whole genome shotgun (WGS) entry which is preliminary data.</text>
</comment>
<name>A0AAE3IMA5_9BACT</name>
<accession>A0AAE3IMA5</accession>
<dbReference type="InterPro" id="IPR036929">
    <property type="entry name" value="DsbDN_sf"/>
</dbReference>
<evidence type="ECO:0000313" key="3">
    <source>
        <dbReference type="EMBL" id="MCU7694518.1"/>
    </source>
</evidence>
<dbReference type="EMBL" id="JAOTPL010000010">
    <property type="protein sequence ID" value="MCU7694518.1"/>
    <property type="molecule type" value="Genomic_DNA"/>
</dbReference>
<dbReference type="Proteomes" id="UP001209317">
    <property type="component" value="Unassembled WGS sequence"/>
</dbReference>
<evidence type="ECO:0000259" key="2">
    <source>
        <dbReference type="Pfam" id="PF11412"/>
    </source>
</evidence>
<reference evidence="3" key="1">
    <citation type="submission" date="2022-10" db="EMBL/GenBank/DDBJ databases">
        <authorList>
            <person name="Kim H.S."/>
            <person name="Kim J.-S."/>
            <person name="Suh M.K."/>
            <person name="Eom M.K."/>
            <person name="Lee J.-S."/>
        </authorList>
    </citation>
    <scope>NUCLEOTIDE SEQUENCE</scope>
    <source>
        <strain evidence="3">LIP-5</strain>
    </source>
</reference>
<dbReference type="Pfam" id="PF11412">
    <property type="entry name" value="DsbD_N"/>
    <property type="match status" value="1"/>
</dbReference>
<evidence type="ECO:0000313" key="4">
    <source>
        <dbReference type="Proteomes" id="UP001209317"/>
    </source>
</evidence>
<organism evidence="3 4">
    <name type="scientific">Haoranjiania flava</name>
    <dbReference type="NCBI Taxonomy" id="1856322"/>
    <lineage>
        <taxon>Bacteria</taxon>
        <taxon>Pseudomonadati</taxon>
        <taxon>Bacteroidota</taxon>
        <taxon>Chitinophagia</taxon>
        <taxon>Chitinophagales</taxon>
        <taxon>Chitinophagaceae</taxon>
        <taxon>Haoranjiania</taxon>
    </lineage>
</organism>